<accession>A0A538U706</accession>
<evidence type="ECO:0000313" key="3">
    <source>
        <dbReference type="Proteomes" id="UP000319836"/>
    </source>
</evidence>
<dbReference type="AlphaFoldDB" id="A0A538U706"/>
<dbReference type="InterPro" id="IPR001753">
    <property type="entry name" value="Enoyl-CoA_hydra/iso"/>
</dbReference>
<comment type="caution">
    <text evidence="2">The sequence shown here is derived from an EMBL/GenBank/DDBJ whole genome shotgun (WGS) entry which is preliminary data.</text>
</comment>
<dbReference type="Proteomes" id="UP000319836">
    <property type="component" value="Unassembled WGS sequence"/>
</dbReference>
<dbReference type="EMBL" id="VBPA01000109">
    <property type="protein sequence ID" value="TMQ71676.1"/>
    <property type="molecule type" value="Genomic_DNA"/>
</dbReference>
<dbReference type="Gene3D" id="3.90.226.10">
    <property type="entry name" value="2-enoyl-CoA Hydratase, Chain A, domain 1"/>
    <property type="match status" value="1"/>
</dbReference>
<evidence type="ECO:0000313" key="2">
    <source>
        <dbReference type="EMBL" id="TMQ71676.1"/>
    </source>
</evidence>
<dbReference type="PANTHER" id="PTHR43459:SF1">
    <property type="entry name" value="EG:BACN32G11.4 PROTEIN"/>
    <property type="match status" value="1"/>
</dbReference>
<organism evidence="2 3">
    <name type="scientific">Eiseniibacteriota bacterium</name>
    <dbReference type="NCBI Taxonomy" id="2212470"/>
    <lineage>
        <taxon>Bacteria</taxon>
        <taxon>Candidatus Eiseniibacteriota</taxon>
    </lineage>
</organism>
<dbReference type="Pfam" id="PF00378">
    <property type="entry name" value="ECH_1"/>
    <property type="match status" value="1"/>
</dbReference>
<proteinExistence type="inferred from homology"/>
<dbReference type="SUPFAM" id="SSF52096">
    <property type="entry name" value="ClpP/crotonase"/>
    <property type="match status" value="1"/>
</dbReference>
<gene>
    <name evidence="2" type="ORF">E6K80_04855</name>
</gene>
<dbReference type="GO" id="GO:0003824">
    <property type="term" value="F:catalytic activity"/>
    <property type="evidence" value="ECO:0007669"/>
    <property type="project" value="InterPro"/>
</dbReference>
<dbReference type="InterPro" id="IPR029045">
    <property type="entry name" value="ClpP/crotonase-like_dom_sf"/>
</dbReference>
<evidence type="ECO:0000256" key="1">
    <source>
        <dbReference type="RuleBase" id="RU003707"/>
    </source>
</evidence>
<comment type="similarity">
    <text evidence="1">Belongs to the enoyl-CoA hydratase/isomerase family.</text>
</comment>
<sequence>MTDLVRMEVADRVATLTLNRPEKLNAFKDDMRDALVPALERVAADAEVRVLVITGAGRAFSAGGDIQHMVDLKTRGASYEEFLPMLDAGRLAARQLMALKVPTIAAINGPAAGGGLNLALACDLRIASDRATLGETFVRLGLHIDWGGAYHLPRLVGVSKALELCCLGDMIEAAEAHRIGLVNRVVPHERFDAEVGAWSRRLATAPQASVRLTKATLVASLERSLAECLEAEIEAQAACWESPDVAEGTRAFLERRAPRFEDEPAAAGIGRFE</sequence>
<reference evidence="2 3" key="1">
    <citation type="journal article" date="2019" name="Nat. Microbiol.">
        <title>Mediterranean grassland soil C-N compound turnover is dependent on rainfall and depth, and is mediated by genomically divergent microorganisms.</title>
        <authorList>
            <person name="Diamond S."/>
            <person name="Andeer P.F."/>
            <person name="Li Z."/>
            <person name="Crits-Christoph A."/>
            <person name="Burstein D."/>
            <person name="Anantharaman K."/>
            <person name="Lane K.R."/>
            <person name="Thomas B.C."/>
            <person name="Pan C."/>
            <person name="Northen T.R."/>
            <person name="Banfield J.F."/>
        </authorList>
    </citation>
    <scope>NUCLEOTIDE SEQUENCE [LARGE SCALE GENOMIC DNA]</scope>
    <source>
        <strain evidence="2">WS_10</strain>
    </source>
</reference>
<dbReference type="CDD" id="cd06558">
    <property type="entry name" value="crotonase-like"/>
    <property type="match status" value="1"/>
</dbReference>
<dbReference type="PROSITE" id="PS00166">
    <property type="entry name" value="ENOYL_COA_HYDRATASE"/>
    <property type="match status" value="1"/>
</dbReference>
<dbReference type="InterPro" id="IPR018376">
    <property type="entry name" value="Enoyl-CoA_hyd/isom_CS"/>
</dbReference>
<protein>
    <submittedName>
        <fullName evidence="2">Enoyl-CoA hydratase</fullName>
    </submittedName>
</protein>
<dbReference type="PANTHER" id="PTHR43459">
    <property type="entry name" value="ENOYL-COA HYDRATASE"/>
    <property type="match status" value="1"/>
</dbReference>
<name>A0A538U706_UNCEI</name>